<dbReference type="WBParaSite" id="L893_g11802.t1">
    <property type="protein sequence ID" value="L893_g11802.t1"/>
    <property type="gene ID" value="L893_g11802"/>
</dbReference>
<evidence type="ECO:0000313" key="2">
    <source>
        <dbReference type="Proteomes" id="UP000095287"/>
    </source>
</evidence>
<feature type="region of interest" description="Disordered" evidence="1">
    <location>
        <begin position="415"/>
        <end position="448"/>
    </location>
</feature>
<name>A0A1I7Y1K6_9BILA</name>
<feature type="compositionally biased region" description="Basic and acidic residues" evidence="1">
    <location>
        <begin position="435"/>
        <end position="448"/>
    </location>
</feature>
<sequence>MANLTKLITKMMAEHEERIVSRLATPNIARHGNSIAKDGNHGQEHAGFCSRAPSHSSPYHESPYGRRRTLNNFFHDFEDITEGCESTERIKLLRNKCQERAKRLIEEMLDDGDRSYPSIKAKLHRFIVGADVESIQARQALADGLVRDRFEELTTYSNRVAETVRTAYPQIDRRGIEPLMEEYFIRGLEDTQLVATLSCYSNLRYEELVAHAVRIEGHLRYARSWRNRYPDQPNVEAPPPLLGNDSIPMVEVADEEAVPVECDQPEEHEIAFFLDEESHQPEEDESAFCLDEDVSDLHVQTEEVDSGHVNEVAIQRSVLEQSHDMETTHEDSEEAMREAEIDLVDYFSSMQDEEVIAKQTDTVRVNRLGITPSTPEQICVVKAARGDNNEGMREAERNRFQSFGSLRKVAKANLKSMDQPIGHSRTGRRLPRVKKPPDRPKNGYRERI</sequence>
<accession>A0A1I7Y1K6</accession>
<evidence type="ECO:0000256" key="1">
    <source>
        <dbReference type="SAM" id="MobiDB-lite"/>
    </source>
</evidence>
<reference evidence="3" key="1">
    <citation type="submission" date="2016-11" db="UniProtKB">
        <authorList>
            <consortium name="WormBaseParasite"/>
        </authorList>
    </citation>
    <scope>IDENTIFICATION</scope>
</reference>
<feature type="region of interest" description="Disordered" evidence="1">
    <location>
        <begin position="31"/>
        <end position="63"/>
    </location>
</feature>
<organism evidence="2 3">
    <name type="scientific">Steinernema glaseri</name>
    <dbReference type="NCBI Taxonomy" id="37863"/>
    <lineage>
        <taxon>Eukaryota</taxon>
        <taxon>Metazoa</taxon>
        <taxon>Ecdysozoa</taxon>
        <taxon>Nematoda</taxon>
        <taxon>Chromadorea</taxon>
        <taxon>Rhabditida</taxon>
        <taxon>Tylenchina</taxon>
        <taxon>Panagrolaimomorpha</taxon>
        <taxon>Strongyloidoidea</taxon>
        <taxon>Steinernematidae</taxon>
        <taxon>Steinernema</taxon>
    </lineage>
</organism>
<protein>
    <submittedName>
        <fullName evidence="3">Uncharacterized protein</fullName>
    </submittedName>
</protein>
<evidence type="ECO:0000313" key="3">
    <source>
        <dbReference type="WBParaSite" id="L893_g11802.t1"/>
    </source>
</evidence>
<keyword evidence="2" id="KW-1185">Reference proteome</keyword>
<feature type="compositionally biased region" description="Low complexity" evidence="1">
    <location>
        <begin position="53"/>
        <end position="62"/>
    </location>
</feature>
<feature type="compositionally biased region" description="Basic residues" evidence="1">
    <location>
        <begin position="425"/>
        <end position="434"/>
    </location>
</feature>
<dbReference type="AlphaFoldDB" id="A0A1I7Y1K6"/>
<proteinExistence type="predicted"/>
<dbReference type="Proteomes" id="UP000095287">
    <property type="component" value="Unplaced"/>
</dbReference>